<keyword evidence="2" id="KW-0547">Nucleotide-binding</keyword>
<feature type="compositionally biased region" description="Basic and acidic residues" evidence="3">
    <location>
        <begin position="1"/>
        <end position="16"/>
    </location>
</feature>
<evidence type="ECO:0000259" key="4">
    <source>
        <dbReference type="PROSITE" id="PS50067"/>
    </source>
</evidence>
<dbReference type="InterPro" id="IPR027417">
    <property type="entry name" value="P-loop_NTPase"/>
</dbReference>
<dbReference type="GO" id="GO:0003774">
    <property type="term" value="F:cytoskeletal motor activity"/>
    <property type="evidence" value="ECO:0007669"/>
    <property type="project" value="UniProtKB-UniRule"/>
</dbReference>
<dbReference type="SUPFAM" id="SSF52540">
    <property type="entry name" value="P-loop containing nucleoside triphosphate hydrolases"/>
    <property type="match status" value="1"/>
</dbReference>
<evidence type="ECO:0000313" key="6">
    <source>
        <dbReference type="Proteomes" id="UP001633002"/>
    </source>
</evidence>
<name>A0ABD3I4C3_9MARC</name>
<dbReference type="Proteomes" id="UP001633002">
    <property type="component" value="Unassembled WGS sequence"/>
</dbReference>
<organism evidence="5 6">
    <name type="scientific">Riccia sorocarpa</name>
    <dbReference type="NCBI Taxonomy" id="122646"/>
    <lineage>
        <taxon>Eukaryota</taxon>
        <taxon>Viridiplantae</taxon>
        <taxon>Streptophyta</taxon>
        <taxon>Embryophyta</taxon>
        <taxon>Marchantiophyta</taxon>
        <taxon>Marchantiopsida</taxon>
        <taxon>Marchantiidae</taxon>
        <taxon>Marchantiales</taxon>
        <taxon>Ricciaceae</taxon>
        <taxon>Riccia</taxon>
    </lineage>
</organism>
<feature type="compositionally biased region" description="Basic and acidic residues" evidence="3">
    <location>
        <begin position="172"/>
        <end position="185"/>
    </location>
</feature>
<feature type="compositionally biased region" description="Basic and acidic residues" evidence="3">
    <location>
        <begin position="119"/>
        <end position="145"/>
    </location>
</feature>
<dbReference type="EMBL" id="JBJQOH010000002">
    <property type="protein sequence ID" value="KAL3697899.1"/>
    <property type="molecule type" value="Genomic_DNA"/>
</dbReference>
<proteinExistence type="inferred from homology"/>
<feature type="compositionally biased region" description="Basic and acidic residues" evidence="3">
    <location>
        <begin position="76"/>
        <end position="88"/>
    </location>
</feature>
<dbReference type="InterPro" id="IPR027640">
    <property type="entry name" value="Kinesin-like_fam"/>
</dbReference>
<dbReference type="Gene3D" id="3.40.850.10">
    <property type="entry name" value="Kinesin motor domain"/>
    <property type="match status" value="1"/>
</dbReference>
<keyword evidence="6" id="KW-1185">Reference proteome</keyword>
<dbReference type="PANTHER" id="PTHR47968">
    <property type="entry name" value="CENTROMERE PROTEIN E"/>
    <property type="match status" value="1"/>
</dbReference>
<dbReference type="InterPro" id="IPR001752">
    <property type="entry name" value="Kinesin_motor_dom"/>
</dbReference>
<gene>
    <name evidence="5" type="ORF">R1sor_011975</name>
</gene>
<accession>A0ABD3I4C3</accession>
<dbReference type="SMART" id="SM00129">
    <property type="entry name" value="KISc"/>
    <property type="match status" value="1"/>
</dbReference>
<evidence type="ECO:0000256" key="3">
    <source>
        <dbReference type="SAM" id="MobiDB-lite"/>
    </source>
</evidence>
<protein>
    <recommendedName>
        <fullName evidence="4">Kinesin motor domain-containing protein</fullName>
    </recommendedName>
</protein>
<comment type="similarity">
    <text evidence="2">Belongs to the TRAFAC class myosin-kinesin ATPase superfamily. Kinesin family.</text>
</comment>
<feature type="binding site" evidence="2">
    <location>
        <begin position="315"/>
        <end position="322"/>
    </location>
    <ligand>
        <name>ATP</name>
        <dbReference type="ChEBI" id="CHEBI:30616"/>
    </ligand>
</feature>
<keyword evidence="2" id="KW-0067">ATP-binding</keyword>
<dbReference type="GO" id="GO:0005524">
    <property type="term" value="F:ATP binding"/>
    <property type="evidence" value="ECO:0007669"/>
    <property type="project" value="UniProtKB-UniRule"/>
</dbReference>
<reference evidence="5 6" key="1">
    <citation type="submission" date="2024-09" db="EMBL/GenBank/DDBJ databases">
        <title>Chromosome-scale assembly of Riccia sorocarpa.</title>
        <authorList>
            <person name="Paukszto L."/>
        </authorList>
    </citation>
    <scope>NUCLEOTIDE SEQUENCE [LARGE SCALE GENOMIC DNA]</scope>
    <source>
        <strain evidence="5">LP-2024</strain>
        <tissue evidence="5">Aerial parts of the thallus</tissue>
    </source>
</reference>
<comment type="caution">
    <text evidence="5">The sequence shown here is derived from an EMBL/GenBank/DDBJ whole genome shotgun (WGS) entry which is preliminary data.</text>
</comment>
<keyword evidence="1 2" id="KW-0505">Motor protein</keyword>
<dbReference type="PANTHER" id="PTHR47968:SF50">
    <property type="entry name" value="KINESIN-LIKE PROTEIN"/>
    <property type="match status" value="1"/>
</dbReference>
<evidence type="ECO:0000256" key="1">
    <source>
        <dbReference type="ARBA" id="ARBA00023175"/>
    </source>
</evidence>
<sequence>MPGNTRHFEYPGRDQARSPLDAGNFLPETRRHQPSSSESQTTTRSKTQNVTLLRSSSGKIPAEDGKPASGWYHLSTNRDELRGLEHRYPPSGGVRRASMNSPHGQKKESSSVHHLSSSSKEKHENSSEGRKRRTENEQDRERAEKNSSSSSEVSSFTSRKSFKELAMAGLPEKSRKESQKSKEKTPGVTSWESTQSSTDYYMLGVASMKSNTSATEFKIMGKSVKTSTSLDYDNKERRRTEVYEAEGRLSCVSVDTQRCTIQVRNTKNPDMPPKLFTFDRTYGSSSTQREVYDDVAHSIVHSVMCGYNGTILAYGQTASGKTFTMDGLDNPQEMRGIIPNAFEDIFAHIEQSQSSNHFLLRASYLEIYNEEIRDLLAQNSQNPHRLELKESGDTGVYVKNLTSVTVQSVPDINRLLSVHHFYTTPYTPG</sequence>
<feature type="compositionally biased region" description="Low complexity" evidence="3">
    <location>
        <begin position="147"/>
        <end position="159"/>
    </location>
</feature>
<evidence type="ECO:0000256" key="2">
    <source>
        <dbReference type="PROSITE-ProRule" id="PRU00283"/>
    </source>
</evidence>
<dbReference type="AlphaFoldDB" id="A0ABD3I4C3"/>
<feature type="domain" description="Kinesin motor" evidence="4">
    <location>
        <begin position="237"/>
        <end position="429"/>
    </location>
</feature>
<dbReference type="Pfam" id="PF00225">
    <property type="entry name" value="Kinesin"/>
    <property type="match status" value="1"/>
</dbReference>
<evidence type="ECO:0000313" key="5">
    <source>
        <dbReference type="EMBL" id="KAL3697899.1"/>
    </source>
</evidence>
<dbReference type="InterPro" id="IPR036961">
    <property type="entry name" value="Kinesin_motor_dom_sf"/>
</dbReference>
<feature type="compositionally biased region" description="Polar residues" evidence="3">
    <location>
        <begin position="34"/>
        <end position="58"/>
    </location>
</feature>
<feature type="region of interest" description="Disordered" evidence="3">
    <location>
        <begin position="1"/>
        <end position="195"/>
    </location>
</feature>
<dbReference type="PROSITE" id="PS50067">
    <property type="entry name" value="KINESIN_MOTOR_2"/>
    <property type="match status" value="1"/>
</dbReference>